<sequence length="113" mass="12730">MGRRAEEQLEFAEAPKFQRLEKRTKLPKILAVPINRLSRGKSKEPLESFAARLLADFGVPRNEILLLVGESVPIRRSAPEEVSPTVCQNGVGTKFQDAALMPPTFRRRIEKGF</sequence>
<evidence type="ECO:0000313" key="1">
    <source>
        <dbReference type="EMBL" id="PQA89733.1"/>
    </source>
</evidence>
<organism evidence="1 2">
    <name type="scientific">Hyphococcus luteus</name>
    <dbReference type="NCBI Taxonomy" id="2058213"/>
    <lineage>
        <taxon>Bacteria</taxon>
        <taxon>Pseudomonadati</taxon>
        <taxon>Pseudomonadota</taxon>
        <taxon>Alphaproteobacteria</taxon>
        <taxon>Parvularculales</taxon>
        <taxon>Parvularculaceae</taxon>
        <taxon>Hyphococcus</taxon>
    </lineage>
</organism>
<gene>
    <name evidence="1" type="ORF">CW354_02435</name>
</gene>
<evidence type="ECO:0000313" key="2">
    <source>
        <dbReference type="Proteomes" id="UP000239504"/>
    </source>
</evidence>
<dbReference type="Proteomes" id="UP000239504">
    <property type="component" value="Unassembled WGS sequence"/>
</dbReference>
<dbReference type="RefSeq" id="WP_104828435.1">
    <property type="nucleotide sequence ID" value="NZ_PJCH01000001.1"/>
</dbReference>
<comment type="caution">
    <text evidence="1">The sequence shown here is derived from an EMBL/GenBank/DDBJ whole genome shotgun (WGS) entry which is preliminary data.</text>
</comment>
<reference evidence="1 2" key="1">
    <citation type="submission" date="2017-12" db="EMBL/GenBank/DDBJ databases">
        <authorList>
            <person name="Hurst M.R.H."/>
        </authorList>
    </citation>
    <scope>NUCLEOTIDE SEQUENCE [LARGE SCALE GENOMIC DNA]</scope>
    <source>
        <strain evidence="1 2">SY-3-19</strain>
    </source>
</reference>
<keyword evidence="2" id="KW-1185">Reference proteome</keyword>
<name>A0A2S7KB75_9PROT</name>
<dbReference type="EMBL" id="PJCH01000001">
    <property type="protein sequence ID" value="PQA89733.1"/>
    <property type="molecule type" value="Genomic_DNA"/>
</dbReference>
<accession>A0A2S7KB75</accession>
<protein>
    <submittedName>
        <fullName evidence="1">Uncharacterized protein</fullName>
    </submittedName>
</protein>
<dbReference type="AlphaFoldDB" id="A0A2S7KB75"/>
<proteinExistence type="predicted"/>